<evidence type="ECO:0000313" key="5">
    <source>
        <dbReference type="Proteomes" id="UP000319004"/>
    </source>
</evidence>
<dbReference type="GO" id="GO:0060003">
    <property type="term" value="P:copper ion export"/>
    <property type="evidence" value="ECO:0007669"/>
    <property type="project" value="TreeGrafter"/>
</dbReference>
<accession>A0A518I422</accession>
<evidence type="ECO:0000313" key="4">
    <source>
        <dbReference type="EMBL" id="QDV47850.1"/>
    </source>
</evidence>
<dbReference type="Gene3D" id="2.40.50.100">
    <property type="match status" value="1"/>
</dbReference>
<reference evidence="4 5" key="1">
    <citation type="submission" date="2019-03" db="EMBL/GenBank/DDBJ databases">
        <title>Deep-cultivation of Planctomycetes and their phenomic and genomic characterization uncovers novel biology.</title>
        <authorList>
            <person name="Wiegand S."/>
            <person name="Jogler M."/>
            <person name="Boedeker C."/>
            <person name="Pinto D."/>
            <person name="Vollmers J."/>
            <person name="Rivas-Marin E."/>
            <person name="Kohn T."/>
            <person name="Peeters S.H."/>
            <person name="Heuer A."/>
            <person name="Rast P."/>
            <person name="Oberbeckmann S."/>
            <person name="Bunk B."/>
            <person name="Jeske O."/>
            <person name="Meyerdierks A."/>
            <person name="Storesund J.E."/>
            <person name="Kallscheuer N."/>
            <person name="Luecker S."/>
            <person name="Lage O.M."/>
            <person name="Pohl T."/>
            <person name="Merkel B.J."/>
            <person name="Hornburger P."/>
            <person name="Mueller R.-W."/>
            <person name="Bruemmer F."/>
            <person name="Labrenz M."/>
            <person name="Spormann A.M."/>
            <person name="Op den Camp H."/>
            <person name="Overmann J."/>
            <person name="Amann R."/>
            <person name="Jetten M.S.M."/>
            <person name="Mascher T."/>
            <person name="Medema M.H."/>
            <person name="Devos D.P."/>
            <person name="Kaster A.-K."/>
            <person name="Ovreas L."/>
            <person name="Rohde M."/>
            <person name="Galperin M.Y."/>
            <person name="Jogler C."/>
        </authorList>
    </citation>
    <scope>NUCLEOTIDE SEQUENCE [LARGE SCALE GENOMIC DNA]</scope>
    <source>
        <strain evidence="4 5">Enr13</strain>
    </source>
</reference>
<gene>
    <name evidence="4" type="ORF">Enr13x_77620</name>
</gene>
<evidence type="ECO:0000256" key="2">
    <source>
        <dbReference type="SAM" id="Coils"/>
    </source>
</evidence>
<dbReference type="Proteomes" id="UP000319004">
    <property type="component" value="Chromosome"/>
</dbReference>
<protein>
    <submittedName>
        <fullName evidence="4">p-hydroxybenzoic acid efflux subunit AaeA</fullName>
    </submittedName>
</protein>
<dbReference type="AlphaFoldDB" id="A0A518I422"/>
<feature type="signal peptide" evidence="3">
    <location>
        <begin position="1"/>
        <end position="28"/>
    </location>
</feature>
<proteinExistence type="predicted"/>
<dbReference type="PANTHER" id="PTHR30097:SF4">
    <property type="entry name" value="SLR6042 PROTEIN"/>
    <property type="match status" value="1"/>
</dbReference>
<organism evidence="4 5">
    <name type="scientific">Stieleria neptunia</name>
    <dbReference type="NCBI Taxonomy" id="2527979"/>
    <lineage>
        <taxon>Bacteria</taxon>
        <taxon>Pseudomonadati</taxon>
        <taxon>Planctomycetota</taxon>
        <taxon>Planctomycetia</taxon>
        <taxon>Pirellulales</taxon>
        <taxon>Pirellulaceae</taxon>
        <taxon>Stieleria</taxon>
    </lineage>
</organism>
<dbReference type="SUPFAM" id="SSF111369">
    <property type="entry name" value="HlyD-like secretion proteins"/>
    <property type="match status" value="1"/>
</dbReference>
<dbReference type="PANTHER" id="PTHR30097">
    <property type="entry name" value="CATION EFFLUX SYSTEM PROTEIN CUSB"/>
    <property type="match status" value="1"/>
</dbReference>
<dbReference type="EMBL" id="CP037423">
    <property type="protein sequence ID" value="QDV47850.1"/>
    <property type="molecule type" value="Genomic_DNA"/>
</dbReference>
<dbReference type="RefSeq" id="WP_197455650.1">
    <property type="nucleotide sequence ID" value="NZ_CP037423.1"/>
</dbReference>
<keyword evidence="1" id="KW-0813">Transport</keyword>
<dbReference type="GO" id="GO:0030313">
    <property type="term" value="C:cell envelope"/>
    <property type="evidence" value="ECO:0007669"/>
    <property type="project" value="TreeGrafter"/>
</dbReference>
<dbReference type="Gene3D" id="1.10.287.470">
    <property type="entry name" value="Helix hairpin bin"/>
    <property type="match status" value="1"/>
</dbReference>
<keyword evidence="3" id="KW-0732">Signal</keyword>
<dbReference type="KEGG" id="snep:Enr13x_77620"/>
<keyword evidence="5" id="KW-1185">Reference proteome</keyword>
<feature type="chain" id="PRO_5021772827" evidence="3">
    <location>
        <begin position="29"/>
        <end position="315"/>
    </location>
</feature>
<dbReference type="GO" id="GO:0015679">
    <property type="term" value="P:plasma membrane copper ion transport"/>
    <property type="evidence" value="ECO:0007669"/>
    <property type="project" value="TreeGrafter"/>
</dbReference>
<keyword evidence="2" id="KW-0175">Coiled coil</keyword>
<feature type="coiled-coil region" evidence="2">
    <location>
        <begin position="85"/>
        <end position="112"/>
    </location>
</feature>
<evidence type="ECO:0000256" key="1">
    <source>
        <dbReference type="ARBA" id="ARBA00022448"/>
    </source>
</evidence>
<dbReference type="Gene3D" id="2.40.30.170">
    <property type="match status" value="1"/>
</dbReference>
<name>A0A518I422_9BACT</name>
<evidence type="ECO:0000256" key="3">
    <source>
        <dbReference type="SAM" id="SignalP"/>
    </source>
</evidence>
<dbReference type="InterPro" id="IPR051909">
    <property type="entry name" value="MFP_Cation_Efflux"/>
</dbReference>
<sequence precursor="true">MIKRNAFFFGTLLGGVMAIAFQVAPAFAQSAIESDAGILVEDCMVRFINKTKVPSETQGKLTQLTVEEGMSIKKGDVIAIVDDKQARLALELKEAEELVAKLNAQNDVNKRDAVQSEVIARQEAAAYRDLYAKGAAPQFEMLKKQAEADRAILRIELADLNENTAMAEYIAKQIGTKLAQSDIEMRTIRAEFDAYVENRFAQLGEWVQPGSPIVELVQMDFVRVEGRLDAFRYAGQIQKGADVKVEITVGGTSSNPVTRTYVGKIDYVSMELDLNNKHRIWVKVPNERDGDDWLIKPGMRATMQIAPPTAAGGLF</sequence>